<dbReference type="EMBL" id="KQ765174">
    <property type="protein sequence ID" value="OAD54092.1"/>
    <property type="molecule type" value="Genomic_DNA"/>
</dbReference>
<keyword evidence="2" id="KW-1185">Reference proteome</keyword>
<protein>
    <submittedName>
        <fullName evidence="1">Uncharacterized protein</fullName>
    </submittedName>
</protein>
<gene>
    <name evidence="1" type="ORF">WN48_08321</name>
</gene>
<reference evidence="1 2" key="1">
    <citation type="submission" date="2015-07" db="EMBL/GenBank/DDBJ databases">
        <title>The genome of Eufriesea mexicana.</title>
        <authorList>
            <person name="Pan H."/>
            <person name="Kapheim K."/>
        </authorList>
    </citation>
    <scope>NUCLEOTIDE SEQUENCE [LARGE SCALE GENOMIC DNA]</scope>
    <source>
        <strain evidence="1">0111107269</strain>
        <tissue evidence="1">Whole body</tissue>
    </source>
</reference>
<name>A0A310S7X7_9HYME</name>
<accession>A0A310S7X7</accession>
<sequence length="79" mass="8637">MHQPTEALLAAVRPPTRPPIRQLSGPERRLQTRKHPAELLRLDSVAVPPPATLPLVPTRGACWSSATNRLDISTSSLIK</sequence>
<dbReference type="AlphaFoldDB" id="A0A310S7X7"/>
<dbReference type="Proteomes" id="UP000250275">
    <property type="component" value="Unassembled WGS sequence"/>
</dbReference>
<organism evidence="1 2">
    <name type="scientific">Eufriesea mexicana</name>
    <dbReference type="NCBI Taxonomy" id="516756"/>
    <lineage>
        <taxon>Eukaryota</taxon>
        <taxon>Metazoa</taxon>
        <taxon>Ecdysozoa</taxon>
        <taxon>Arthropoda</taxon>
        <taxon>Hexapoda</taxon>
        <taxon>Insecta</taxon>
        <taxon>Pterygota</taxon>
        <taxon>Neoptera</taxon>
        <taxon>Endopterygota</taxon>
        <taxon>Hymenoptera</taxon>
        <taxon>Apocrita</taxon>
        <taxon>Aculeata</taxon>
        <taxon>Apoidea</taxon>
        <taxon>Anthophila</taxon>
        <taxon>Apidae</taxon>
        <taxon>Eufriesea</taxon>
    </lineage>
</organism>
<evidence type="ECO:0000313" key="2">
    <source>
        <dbReference type="Proteomes" id="UP000250275"/>
    </source>
</evidence>
<proteinExistence type="predicted"/>
<evidence type="ECO:0000313" key="1">
    <source>
        <dbReference type="EMBL" id="OAD54092.1"/>
    </source>
</evidence>